<proteinExistence type="predicted"/>
<dbReference type="EMBL" id="UYJE01004515">
    <property type="protein sequence ID" value="VDI28683.1"/>
    <property type="molecule type" value="Genomic_DNA"/>
</dbReference>
<protein>
    <submittedName>
        <fullName evidence="1">Uncharacterized protein</fullName>
    </submittedName>
</protein>
<dbReference type="AlphaFoldDB" id="A0A8B6E513"/>
<comment type="caution">
    <text evidence="1">The sequence shown here is derived from an EMBL/GenBank/DDBJ whole genome shotgun (WGS) entry which is preliminary data.</text>
</comment>
<keyword evidence="2" id="KW-1185">Reference proteome</keyword>
<name>A0A8B6E513_MYTGA</name>
<dbReference type="OrthoDB" id="5986971at2759"/>
<evidence type="ECO:0000313" key="1">
    <source>
        <dbReference type="EMBL" id="VDI28683.1"/>
    </source>
</evidence>
<sequence>MGATQAIDSILMFRGHIRTTVNTSFHDNICMYNLGSVEQEMCCVTDLEEIYTTFNRADLDTPDRTSADVFTESPYTTLNGDRNRGHIFFSKIFMNNLNMITKARHKTEDTSNKMNNLVHALAVQNRNSAHDLEDCVPQNDILTIPNEAFLPSKEDYTQLN</sequence>
<organism evidence="1 2">
    <name type="scientific">Mytilus galloprovincialis</name>
    <name type="common">Mediterranean mussel</name>
    <dbReference type="NCBI Taxonomy" id="29158"/>
    <lineage>
        <taxon>Eukaryota</taxon>
        <taxon>Metazoa</taxon>
        <taxon>Spiralia</taxon>
        <taxon>Lophotrochozoa</taxon>
        <taxon>Mollusca</taxon>
        <taxon>Bivalvia</taxon>
        <taxon>Autobranchia</taxon>
        <taxon>Pteriomorphia</taxon>
        <taxon>Mytilida</taxon>
        <taxon>Mytiloidea</taxon>
        <taxon>Mytilidae</taxon>
        <taxon>Mytilinae</taxon>
        <taxon>Mytilus</taxon>
    </lineage>
</organism>
<reference evidence="1" key="1">
    <citation type="submission" date="2018-11" db="EMBL/GenBank/DDBJ databases">
        <authorList>
            <person name="Alioto T."/>
            <person name="Alioto T."/>
        </authorList>
    </citation>
    <scope>NUCLEOTIDE SEQUENCE</scope>
</reference>
<accession>A0A8B6E513</accession>
<dbReference type="Proteomes" id="UP000596742">
    <property type="component" value="Unassembled WGS sequence"/>
</dbReference>
<evidence type="ECO:0000313" key="2">
    <source>
        <dbReference type="Proteomes" id="UP000596742"/>
    </source>
</evidence>
<gene>
    <name evidence="1" type="ORF">MGAL_10B012181</name>
</gene>